<comment type="caution">
    <text evidence="1">The sequence shown here is derived from an EMBL/GenBank/DDBJ whole genome shotgun (WGS) entry which is preliminary data.</text>
</comment>
<evidence type="ECO:0000313" key="2">
    <source>
        <dbReference type="Proteomes" id="UP001306510"/>
    </source>
</evidence>
<protein>
    <submittedName>
        <fullName evidence="1">Uncharacterized protein</fullName>
    </submittedName>
</protein>
<accession>A0ABU6E243</accession>
<organism evidence="1 2">
    <name type="scientific">Enterobacter vonholyi</name>
    <dbReference type="NCBI Taxonomy" id="2797505"/>
    <lineage>
        <taxon>Bacteria</taxon>
        <taxon>Pseudomonadati</taxon>
        <taxon>Pseudomonadota</taxon>
        <taxon>Gammaproteobacteria</taxon>
        <taxon>Enterobacterales</taxon>
        <taxon>Enterobacteriaceae</taxon>
        <taxon>Enterobacter</taxon>
    </lineage>
</organism>
<dbReference type="Proteomes" id="UP001306510">
    <property type="component" value="Unassembled WGS sequence"/>
</dbReference>
<reference evidence="1 2" key="1">
    <citation type="submission" date="2022-04" db="EMBL/GenBank/DDBJ databases">
        <title>Whole genome surviellance of AMR bacteria from Assam, India: One Health Study.</title>
        <authorList>
            <person name="Mendem S.K."/>
            <person name="Rakshit O."/>
            <person name="Murugesan D."/>
            <person name="Shome R."/>
            <person name="Raisen C."/>
            <person name="Holmes M.A."/>
            <person name="Saikia K."/>
            <person name="Shome B.R."/>
        </authorList>
    </citation>
    <scope>NUCLEOTIDE SEQUENCE [LARGE SCALE GENOMIC DNA]</scope>
    <source>
        <strain evidence="1 2">MGG-11lp</strain>
    </source>
</reference>
<proteinExistence type="predicted"/>
<gene>
    <name evidence="1" type="ORF">MXM28_06495</name>
</gene>
<dbReference type="EMBL" id="JALLMC010000001">
    <property type="protein sequence ID" value="MEB6409346.1"/>
    <property type="molecule type" value="Genomic_DNA"/>
</dbReference>
<name>A0ABU6E243_9ENTR</name>
<evidence type="ECO:0000313" key="1">
    <source>
        <dbReference type="EMBL" id="MEB6409346.1"/>
    </source>
</evidence>
<keyword evidence="2" id="KW-1185">Reference proteome</keyword>
<dbReference type="RefSeq" id="WP_126304639.1">
    <property type="nucleotide sequence ID" value="NZ_JALLMC010000001.1"/>
</dbReference>
<sequence length="68" mass="8065">MTVEKLRKNLVFLIKKYVRESQREAFYDDISKPDVPVKGILADFNKVKTRTVDEADGDLIRDIYFYFC</sequence>